<dbReference type="InterPro" id="IPR010982">
    <property type="entry name" value="Lambda_DNA-bd_dom_sf"/>
</dbReference>
<dbReference type="InterPro" id="IPR028082">
    <property type="entry name" value="Peripla_BP_I"/>
</dbReference>
<protein>
    <submittedName>
        <fullName evidence="6">LacI family DNA-binding transcriptional regulator</fullName>
    </submittedName>
</protein>
<dbReference type="InterPro" id="IPR000843">
    <property type="entry name" value="HTH_LacI"/>
</dbReference>
<dbReference type="Proteomes" id="UP001501303">
    <property type="component" value="Unassembled WGS sequence"/>
</dbReference>
<evidence type="ECO:0000256" key="1">
    <source>
        <dbReference type="ARBA" id="ARBA00023015"/>
    </source>
</evidence>
<name>A0ABN2PGH9_9ACTN</name>
<dbReference type="CDD" id="cd06267">
    <property type="entry name" value="PBP1_LacI_sugar_binding-like"/>
    <property type="match status" value="1"/>
</dbReference>
<dbReference type="PANTHER" id="PTHR30146">
    <property type="entry name" value="LACI-RELATED TRANSCRIPTIONAL REPRESSOR"/>
    <property type="match status" value="1"/>
</dbReference>
<evidence type="ECO:0000259" key="5">
    <source>
        <dbReference type="PROSITE" id="PS50932"/>
    </source>
</evidence>
<dbReference type="Gene3D" id="3.40.50.2300">
    <property type="match status" value="2"/>
</dbReference>
<evidence type="ECO:0000313" key="7">
    <source>
        <dbReference type="Proteomes" id="UP001501303"/>
    </source>
</evidence>
<feature type="region of interest" description="Disordered" evidence="4">
    <location>
        <begin position="323"/>
        <end position="345"/>
    </location>
</feature>
<accession>A0ABN2PGH9</accession>
<evidence type="ECO:0000313" key="6">
    <source>
        <dbReference type="EMBL" id="GAA1918676.1"/>
    </source>
</evidence>
<dbReference type="PANTHER" id="PTHR30146:SF109">
    <property type="entry name" value="HTH-TYPE TRANSCRIPTIONAL REGULATOR GALS"/>
    <property type="match status" value="1"/>
</dbReference>
<evidence type="ECO:0000256" key="4">
    <source>
        <dbReference type="SAM" id="MobiDB-lite"/>
    </source>
</evidence>
<sequence>MAVTIRDVAQAAGVHVSTVSRTFSAPHMVNADTRERVLAAATQLGYRPNQAARALTTGRTHNLGLIVADIANPFFPPLIKAAQAYARERGYHVFVADTDEDPQEEQELIQTLAKQVDGVVLVSPRLTNHSIERLGMELPFVVVNRRVKGLSAVLMDVGSGAVQAVRHLTSLGHRRLALLGGPRGSWTSEQMRKAATAEAAAAGAELTVIGPNSPTERGGTDAAPEVLGCRATGVIAYNDLVAIGLIEGLAARGVEVPAGMSVVGVDDTVAGRLNRPKLTTVAMPTAAAGRTAVDLLLQAVDARGNGAAAQTTLETSLVVRESTAAVRPGENPPAGAPEIAGAPAG</sequence>
<reference evidence="6 7" key="1">
    <citation type="journal article" date="2019" name="Int. J. Syst. Evol. Microbiol.">
        <title>The Global Catalogue of Microorganisms (GCM) 10K type strain sequencing project: providing services to taxonomists for standard genome sequencing and annotation.</title>
        <authorList>
            <consortium name="The Broad Institute Genomics Platform"/>
            <consortium name="The Broad Institute Genome Sequencing Center for Infectious Disease"/>
            <person name="Wu L."/>
            <person name="Ma J."/>
        </authorList>
    </citation>
    <scope>NUCLEOTIDE SEQUENCE [LARGE SCALE GENOMIC DNA]</scope>
    <source>
        <strain evidence="6 7">JCM 13581</strain>
    </source>
</reference>
<gene>
    <name evidence="6" type="ORF">GCM10009716_29360</name>
</gene>
<evidence type="ECO:0000256" key="2">
    <source>
        <dbReference type="ARBA" id="ARBA00023125"/>
    </source>
</evidence>
<feature type="compositionally biased region" description="Low complexity" evidence="4">
    <location>
        <begin position="336"/>
        <end position="345"/>
    </location>
</feature>
<comment type="caution">
    <text evidence="6">The sequence shown here is derived from an EMBL/GenBank/DDBJ whole genome shotgun (WGS) entry which is preliminary data.</text>
</comment>
<dbReference type="SMART" id="SM00354">
    <property type="entry name" value="HTH_LACI"/>
    <property type="match status" value="1"/>
</dbReference>
<dbReference type="Pfam" id="PF13377">
    <property type="entry name" value="Peripla_BP_3"/>
    <property type="match status" value="1"/>
</dbReference>
<dbReference type="SUPFAM" id="SSF53822">
    <property type="entry name" value="Periplasmic binding protein-like I"/>
    <property type="match status" value="1"/>
</dbReference>
<dbReference type="CDD" id="cd01392">
    <property type="entry name" value="HTH_LacI"/>
    <property type="match status" value="1"/>
</dbReference>
<keyword evidence="2 6" id="KW-0238">DNA-binding</keyword>
<evidence type="ECO:0000256" key="3">
    <source>
        <dbReference type="ARBA" id="ARBA00023163"/>
    </source>
</evidence>
<dbReference type="Pfam" id="PF00356">
    <property type="entry name" value="LacI"/>
    <property type="match status" value="1"/>
</dbReference>
<feature type="domain" description="HTH lacI-type" evidence="5">
    <location>
        <begin position="3"/>
        <end position="57"/>
    </location>
</feature>
<dbReference type="Gene3D" id="1.10.260.40">
    <property type="entry name" value="lambda repressor-like DNA-binding domains"/>
    <property type="match status" value="1"/>
</dbReference>
<keyword evidence="1" id="KW-0805">Transcription regulation</keyword>
<dbReference type="SUPFAM" id="SSF47413">
    <property type="entry name" value="lambda repressor-like DNA-binding domains"/>
    <property type="match status" value="1"/>
</dbReference>
<proteinExistence type="predicted"/>
<dbReference type="PROSITE" id="PS50932">
    <property type="entry name" value="HTH_LACI_2"/>
    <property type="match status" value="1"/>
</dbReference>
<dbReference type="EMBL" id="BAAAMJ010000030">
    <property type="protein sequence ID" value="GAA1918676.1"/>
    <property type="molecule type" value="Genomic_DNA"/>
</dbReference>
<dbReference type="InterPro" id="IPR046335">
    <property type="entry name" value="LacI/GalR-like_sensor"/>
</dbReference>
<organism evidence="6 7">
    <name type="scientific">Streptomyces sodiiphilus</name>
    <dbReference type="NCBI Taxonomy" id="226217"/>
    <lineage>
        <taxon>Bacteria</taxon>
        <taxon>Bacillati</taxon>
        <taxon>Actinomycetota</taxon>
        <taxon>Actinomycetes</taxon>
        <taxon>Kitasatosporales</taxon>
        <taxon>Streptomycetaceae</taxon>
        <taxon>Streptomyces</taxon>
    </lineage>
</organism>
<dbReference type="RefSeq" id="WP_344262360.1">
    <property type="nucleotide sequence ID" value="NZ_BAAAMJ010000030.1"/>
</dbReference>
<keyword evidence="7" id="KW-1185">Reference proteome</keyword>
<dbReference type="GO" id="GO:0003677">
    <property type="term" value="F:DNA binding"/>
    <property type="evidence" value="ECO:0007669"/>
    <property type="project" value="UniProtKB-KW"/>
</dbReference>
<keyword evidence="3" id="KW-0804">Transcription</keyword>